<evidence type="ECO:0000259" key="2">
    <source>
        <dbReference type="Pfam" id="PF01266"/>
    </source>
</evidence>
<evidence type="ECO:0000313" key="4">
    <source>
        <dbReference type="Proteomes" id="UP000316406"/>
    </source>
</evidence>
<dbReference type="Gene3D" id="3.50.50.60">
    <property type="entry name" value="FAD/NAD(P)-binding domain"/>
    <property type="match status" value="1"/>
</dbReference>
<dbReference type="SUPFAM" id="SSF51905">
    <property type="entry name" value="FAD/NAD(P)-binding domain"/>
    <property type="match status" value="1"/>
</dbReference>
<dbReference type="InterPro" id="IPR006076">
    <property type="entry name" value="FAD-dep_OxRdtase"/>
</dbReference>
<comment type="caution">
    <text evidence="3">The sequence shown here is derived from an EMBL/GenBank/DDBJ whole genome shotgun (WGS) entry which is preliminary data.</text>
</comment>
<dbReference type="GO" id="GO:0016491">
    <property type="term" value="F:oxidoreductase activity"/>
    <property type="evidence" value="ECO:0007669"/>
    <property type="project" value="UniProtKB-KW"/>
</dbReference>
<gene>
    <name evidence="3" type="ORF">FO013_13840</name>
</gene>
<evidence type="ECO:0000256" key="1">
    <source>
        <dbReference type="ARBA" id="ARBA00023002"/>
    </source>
</evidence>
<evidence type="ECO:0000313" key="3">
    <source>
        <dbReference type="EMBL" id="TSI15098.1"/>
    </source>
</evidence>
<keyword evidence="4" id="KW-1185">Reference proteome</keyword>
<organism evidence="3 4">
    <name type="scientific">Brevibacterium aurantiacum</name>
    <dbReference type="NCBI Taxonomy" id="273384"/>
    <lineage>
        <taxon>Bacteria</taxon>
        <taxon>Bacillati</taxon>
        <taxon>Actinomycetota</taxon>
        <taxon>Actinomycetes</taxon>
        <taxon>Micrococcales</taxon>
        <taxon>Brevibacteriaceae</taxon>
        <taxon>Brevibacterium</taxon>
    </lineage>
</organism>
<dbReference type="InterPro" id="IPR036188">
    <property type="entry name" value="FAD/NAD-bd_sf"/>
</dbReference>
<dbReference type="OrthoDB" id="9806257at2"/>
<keyword evidence="1" id="KW-0560">Oxidoreductase</keyword>
<dbReference type="AlphaFoldDB" id="A0A556CDG6"/>
<accession>A0A556CDG6</accession>
<dbReference type="GO" id="GO:0005737">
    <property type="term" value="C:cytoplasm"/>
    <property type="evidence" value="ECO:0007669"/>
    <property type="project" value="TreeGrafter"/>
</dbReference>
<dbReference type="Gene3D" id="3.30.9.10">
    <property type="entry name" value="D-Amino Acid Oxidase, subunit A, domain 2"/>
    <property type="match status" value="1"/>
</dbReference>
<dbReference type="Pfam" id="PF01266">
    <property type="entry name" value="DAO"/>
    <property type="match status" value="1"/>
</dbReference>
<sequence>MKVLLHSWSQWSTSHKGVHMQFDVVIVGGGAHGCALAYELAKNNRSVAVVEARSLAAEASGGFGKRGVRANFRDIREMRLMAEAHEHWPRLADELEGETGYVRTGGLFLVEKEAVGTTGGVVASKVRASTQTRLGIPTEVWDQKQVFDALPTVSNAIRCGIYTPQDGIASHEATTLSYANAAQRNGAVFIENTTVAGINTQEGGHATGVTTATGEAIVARQSVVVTANVASAGLIGNVYGGSLPTWPVYPQALLLKSQHKPEIPFLTGHDSRSLSIKILENDLVMLSGGWRGQYDPETGRGTTIQANLDGNIAELRTVFPGLGELELIRAEASRSESSCIDQIPIIDVVPGSTNVVVAAGWSGHGWALVPSVARNLAAWIHTGHKPSALKPFTFSRLSLEAGQC</sequence>
<reference evidence="3 4" key="1">
    <citation type="submission" date="2019-07" db="EMBL/GenBank/DDBJ databases">
        <title>Draft genome sequence of Brevibacterium aurantiacum XU54 isolated from Xinjiang China.</title>
        <authorList>
            <person name="Xu X."/>
        </authorList>
    </citation>
    <scope>NUCLEOTIDE SEQUENCE [LARGE SCALE GENOMIC DNA]</scope>
    <source>
        <strain evidence="3 4">XU54</strain>
    </source>
</reference>
<protein>
    <submittedName>
        <fullName evidence="3">FAD-binding oxidoreductase</fullName>
    </submittedName>
</protein>
<proteinExistence type="predicted"/>
<name>A0A556CDG6_BREAU</name>
<dbReference type="Proteomes" id="UP000316406">
    <property type="component" value="Unassembled WGS sequence"/>
</dbReference>
<dbReference type="PANTHER" id="PTHR13847:SF287">
    <property type="entry name" value="FAD-DEPENDENT OXIDOREDUCTASE DOMAIN-CONTAINING PROTEIN 1"/>
    <property type="match status" value="1"/>
</dbReference>
<dbReference type="PANTHER" id="PTHR13847">
    <property type="entry name" value="SARCOSINE DEHYDROGENASE-RELATED"/>
    <property type="match status" value="1"/>
</dbReference>
<dbReference type="EMBL" id="VLTK01000007">
    <property type="protein sequence ID" value="TSI15098.1"/>
    <property type="molecule type" value="Genomic_DNA"/>
</dbReference>
<feature type="domain" description="FAD dependent oxidoreductase" evidence="2">
    <location>
        <begin position="23"/>
        <end position="379"/>
    </location>
</feature>